<dbReference type="AlphaFoldDB" id="A0A3B1DH51"/>
<feature type="transmembrane region" description="Helical" evidence="3">
    <location>
        <begin position="12"/>
        <end position="41"/>
    </location>
</feature>
<name>A0A3B1DH51_9ZZZZ</name>
<evidence type="ECO:0000313" key="5">
    <source>
        <dbReference type="EMBL" id="VAX36103.1"/>
    </source>
</evidence>
<dbReference type="GO" id="GO:0003841">
    <property type="term" value="F:1-acylglycerol-3-phosphate O-acyltransferase activity"/>
    <property type="evidence" value="ECO:0007669"/>
    <property type="project" value="TreeGrafter"/>
</dbReference>
<reference evidence="5" key="1">
    <citation type="submission" date="2018-06" db="EMBL/GenBank/DDBJ databases">
        <authorList>
            <person name="Zhirakovskaya E."/>
        </authorList>
    </citation>
    <scope>NUCLEOTIDE SEQUENCE</scope>
</reference>
<keyword evidence="3" id="KW-1133">Transmembrane helix</keyword>
<feature type="domain" description="Phospholipid/glycerol acyltransferase" evidence="4">
    <location>
        <begin position="85"/>
        <end position="195"/>
    </location>
</feature>
<accession>A0A3B1DH51</accession>
<dbReference type="PANTHER" id="PTHR10434:SF11">
    <property type="entry name" value="1-ACYL-SN-GLYCEROL-3-PHOSPHATE ACYLTRANSFERASE"/>
    <property type="match status" value="1"/>
</dbReference>
<dbReference type="CDD" id="cd07989">
    <property type="entry name" value="LPLAT_AGPAT-like"/>
    <property type="match status" value="1"/>
</dbReference>
<evidence type="ECO:0000256" key="1">
    <source>
        <dbReference type="ARBA" id="ARBA00022679"/>
    </source>
</evidence>
<keyword evidence="1" id="KW-0808">Transferase</keyword>
<dbReference type="InterPro" id="IPR002123">
    <property type="entry name" value="Plipid/glycerol_acylTrfase"/>
</dbReference>
<dbReference type="GO" id="GO:0006654">
    <property type="term" value="P:phosphatidic acid biosynthetic process"/>
    <property type="evidence" value="ECO:0007669"/>
    <property type="project" value="TreeGrafter"/>
</dbReference>
<dbReference type="Pfam" id="PF01553">
    <property type="entry name" value="Acyltransferase"/>
    <property type="match status" value="1"/>
</dbReference>
<dbReference type="SUPFAM" id="SSF69593">
    <property type="entry name" value="Glycerol-3-phosphate (1)-acyltransferase"/>
    <property type="match status" value="1"/>
</dbReference>
<sequence length="250" mass="29088">MISRVCLVILNFIFYIGIFLFSIVIIIVGVILFSLAFLIFSKRTILRRFRRTISWYGKIVVYVLPFPFVKIVYKDFWKKKETGPFIFICNHRSAVDPFLFAFLPYECIQVVNIWPFKLPFFGFFAKRAGYLSVKELSHEDFSKEVSKLLEEGVNIISFPEGTRATHKKLGQFYSSIFRVAYETQCSIVPVCFTGNEKVMAKGTSILRPGVIKIHKLPPLHWNDYKDLTPFTLKKKVRGIIEKETVRMDAL</sequence>
<keyword evidence="3" id="KW-0812">Transmembrane</keyword>
<organism evidence="5">
    <name type="scientific">hydrothermal vent metagenome</name>
    <dbReference type="NCBI Taxonomy" id="652676"/>
    <lineage>
        <taxon>unclassified sequences</taxon>
        <taxon>metagenomes</taxon>
        <taxon>ecological metagenomes</taxon>
    </lineage>
</organism>
<dbReference type="EMBL" id="UOGJ01000080">
    <property type="protein sequence ID" value="VAX36103.1"/>
    <property type="molecule type" value="Genomic_DNA"/>
</dbReference>
<proteinExistence type="predicted"/>
<evidence type="ECO:0000256" key="3">
    <source>
        <dbReference type="SAM" id="Phobius"/>
    </source>
</evidence>
<protein>
    <recommendedName>
        <fullName evidence="4">Phospholipid/glycerol acyltransferase domain-containing protein</fullName>
    </recommendedName>
</protein>
<keyword evidence="3" id="KW-0472">Membrane</keyword>
<dbReference type="SMART" id="SM00563">
    <property type="entry name" value="PlsC"/>
    <property type="match status" value="1"/>
</dbReference>
<evidence type="ECO:0000256" key="2">
    <source>
        <dbReference type="ARBA" id="ARBA00023315"/>
    </source>
</evidence>
<keyword evidence="2" id="KW-0012">Acyltransferase</keyword>
<dbReference type="PANTHER" id="PTHR10434">
    <property type="entry name" value="1-ACYL-SN-GLYCEROL-3-PHOSPHATE ACYLTRANSFERASE"/>
    <property type="match status" value="1"/>
</dbReference>
<dbReference type="GO" id="GO:0005783">
    <property type="term" value="C:endoplasmic reticulum"/>
    <property type="evidence" value="ECO:0007669"/>
    <property type="project" value="TreeGrafter"/>
</dbReference>
<evidence type="ECO:0000259" key="4">
    <source>
        <dbReference type="SMART" id="SM00563"/>
    </source>
</evidence>
<gene>
    <name evidence="5" type="ORF">MNBD_UNCLBAC01-995</name>
</gene>